<dbReference type="AlphaFoldDB" id="A0A0A9C1D7"/>
<feature type="compositionally biased region" description="Basic residues" evidence="1">
    <location>
        <begin position="28"/>
        <end position="62"/>
    </location>
</feature>
<accession>A0A0A9C1D7</accession>
<evidence type="ECO:0000313" key="2">
    <source>
        <dbReference type="EMBL" id="JAD68273.1"/>
    </source>
</evidence>
<feature type="compositionally biased region" description="Basic and acidic residues" evidence="1">
    <location>
        <begin position="1"/>
        <end position="10"/>
    </location>
</feature>
<dbReference type="EMBL" id="GBRH01229622">
    <property type="protein sequence ID" value="JAD68273.1"/>
    <property type="molecule type" value="Transcribed_RNA"/>
</dbReference>
<name>A0A0A9C1D7_ARUDO</name>
<protein>
    <submittedName>
        <fullName evidence="2">Uncharacterized protein</fullName>
    </submittedName>
</protein>
<reference evidence="2" key="1">
    <citation type="submission" date="2014-09" db="EMBL/GenBank/DDBJ databases">
        <authorList>
            <person name="Magalhaes I.L.F."/>
            <person name="Oliveira U."/>
            <person name="Santos F.R."/>
            <person name="Vidigal T.H.D.A."/>
            <person name="Brescovit A.D."/>
            <person name="Santos A.J."/>
        </authorList>
    </citation>
    <scope>NUCLEOTIDE SEQUENCE</scope>
    <source>
        <tissue evidence="2">Shoot tissue taken approximately 20 cm above the soil surface</tissue>
    </source>
</reference>
<feature type="region of interest" description="Disordered" evidence="1">
    <location>
        <begin position="1"/>
        <end position="71"/>
    </location>
</feature>
<evidence type="ECO:0000256" key="1">
    <source>
        <dbReference type="SAM" id="MobiDB-lite"/>
    </source>
</evidence>
<organism evidence="2">
    <name type="scientific">Arundo donax</name>
    <name type="common">Giant reed</name>
    <name type="synonym">Donax arundinaceus</name>
    <dbReference type="NCBI Taxonomy" id="35708"/>
    <lineage>
        <taxon>Eukaryota</taxon>
        <taxon>Viridiplantae</taxon>
        <taxon>Streptophyta</taxon>
        <taxon>Embryophyta</taxon>
        <taxon>Tracheophyta</taxon>
        <taxon>Spermatophyta</taxon>
        <taxon>Magnoliopsida</taxon>
        <taxon>Liliopsida</taxon>
        <taxon>Poales</taxon>
        <taxon>Poaceae</taxon>
        <taxon>PACMAD clade</taxon>
        <taxon>Arundinoideae</taxon>
        <taxon>Arundineae</taxon>
        <taxon>Arundo</taxon>
    </lineage>
</organism>
<feature type="compositionally biased region" description="Basic residues" evidence="1">
    <location>
        <begin position="11"/>
        <end position="21"/>
    </location>
</feature>
<reference evidence="2" key="2">
    <citation type="journal article" date="2015" name="Data Brief">
        <title>Shoot transcriptome of the giant reed, Arundo donax.</title>
        <authorList>
            <person name="Barrero R.A."/>
            <person name="Guerrero F.D."/>
            <person name="Moolhuijzen P."/>
            <person name="Goolsby J.A."/>
            <person name="Tidwell J."/>
            <person name="Bellgard S.E."/>
            <person name="Bellgard M.I."/>
        </authorList>
    </citation>
    <scope>NUCLEOTIDE SEQUENCE</scope>
    <source>
        <tissue evidence="2">Shoot tissue taken approximately 20 cm above the soil surface</tissue>
    </source>
</reference>
<sequence length="119" mass="13757">MTGKAGAERRRASRRRSKRSSRAPTSTRSRRPGTRCRRPVARRGRMQRGRTRRRASWRRSRRSSRDTTERVSVHLSLETCFLCTFHACYCVVFCSSKVEVAACKRASCFQECRVQVGLS</sequence>
<proteinExistence type="predicted"/>